<dbReference type="Gene3D" id="3.30.200.20">
    <property type="entry name" value="Phosphorylase Kinase, domain 1"/>
    <property type="match status" value="1"/>
</dbReference>
<gene>
    <name evidence="16" type="primary">20210672</name>
    <name evidence="15" type="ORF">HELRODRAFT_187748</name>
</gene>
<dbReference type="STRING" id="6412.T1FPC5"/>
<keyword evidence="5 11" id="KW-0547">Nucleotide-binding</keyword>
<dbReference type="PROSITE" id="PS50011">
    <property type="entry name" value="PROTEIN_KINASE_DOM"/>
    <property type="match status" value="1"/>
</dbReference>
<dbReference type="GO" id="GO:0004693">
    <property type="term" value="F:cyclin-dependent protein serine/threonine kinase activity"/>
    <property type="evidence" value="ECO:0000318"/>
    <property type="project" value="GO_Central"/>
</dbReference>
<accession>T1FPC5</accession>
<evidence type="ECO:0000259" key="14">
    <source>
        <dbReference type="PROSITE" id="PS50011"/>
    </source>
</evidence>
<dbReference type="GeneID" id="20210672"/>
<reference evidence="16" key="3">
    <citation type="submission" date="2015-06" db="UniProtKB">
        <authorList>
            <consortium name="EnsemblMetazoa"/>
        </authorList>
    </citation>
    <scope>IDENTIFICATION</scope>
</reference>
<evidence type="ECO:0000256" key="1">
    <source>
        <dbReference type="ARBA" id="ARBA00004123"/>
    </source>
</evidence>
<evidence type="ECO:0000256" key="11">
    <source>
        <dbReference type="PROSITE-ProRule" id="PRU10141"/>
    </source>
</evidence>
<dbReference type="AlphaFoldDB" id="T1FPC5"/>
<dbReference type="InterPro" id="IPR008271">
    <property type="entry name" value="Ser/Thr_kinase_AS"/>
</dbReference>
<evidence type="ECO:0000256" key="4">
    <source>
        <dbReference type="ARBA" id="ARBA00022679"/>
    </source>
</evidence>
<dbReference type="EMBL" id="KB096233">
    <property type="protein sequence ID" value="ESO07081.1"/>
    <property type="molecule type" value="Genomic_DNA"/>
</dbReference>
<evidence type="ECO:0000256" key="13">
    <source>
        <dbReference type="SAM" id="MobiDB-lite"/>
    </source>
</evidence>
<keyword evidence="3 12" id="KW-0723">Serine/threonine-protein kinase</keyword>
<keyword evidence="8" id="KW-0805">Transcription regulation</keyword>
<dbReference type="PANTHER" id="PTHR24056:SF233">
    <property type="entry name" value="CYCLIN-DEPENDENT KINASE 9"/>
    <property type="match status" value="1"/>
</dbReference>
<evidence type="ECO:0000256" key="6">
    <source>
        <dbReference type="ARBA" id="ARBA00022777"/>
    </source>
</evidence>
<dbReference type="CTD" id="20210672"/>
<keyword evidence="4" id="KW-0808">Transferase</keyword>
<feature type="domain" description="Protein kinase" evidence="14">
    <location>
        <begin position="57"/>
        <end position="352"/>
    </location>
</feature>
<evidence type="ECO:0000256" key="2">
    <source>
        <dbReference type="ARBA" id="ARBA00006485"/>
    </source>
</evidence>
<dbReference type="SUPFAM" id="SSF56112">
    <property type="entry name" value="Protein kinase-like (PK-like)"/>
    <property type="match status" value="1"/>
</dbReference>
<evidence type="ECO:0000313" key="17">
    <source>
        <dbReference type="Proteomes" id="UP000015101"/>
    </source>
</evidence>
<dbReference type="RefSeq" id="XP_009014821.1">
    <property type="nucleotide sequence ID" value="XM_009016573.1"/>
</dbReference>
<proteinExistence type="inferred from homology"/>
<dbReference type="PROSITE" id="PS00107">
    <property type="entry name" value="PROTEIN_KINASE_ATP"/>
    <property type="match status" value="1"/>
</dbReference>
<keyword evidence="10" id="KW-0539">Nucleus</keyword>
<evidence type="ECO:0000256" key="8">
    <source>
        <dbReference type="ARBA" id="ARBA00023015"/>
    </source>
</evidence>
<evidence type="ECO:0000313" key="15">
    <source>
        <dbReference type="EMBL" id="ESO07081.1"/>
    </source>
</evidence>
<reference evidence="17" key="1">
    <citation type="submission" date="2012-12" db="EMBL/GenBank/DDBJ databases">
        <authorList>
            <person name="Hellsten U."/>
            <person name="Grimwood J."/>
            <person name="Chapman J.A."/>
            <person name="Shapiro H."/>
            <person name="Aerts A."/>
            <person name="Otillar R.P."/>
            <person name="Terry A.Y."/>
            <person name="Boore J.L."/>
            <person name="Simakov O."/>
            <person name="Marletaz F."/>
            <person name="Cho S.-J."/>
            <person name="Edsinger-Gonzales E."/>
            <person name="Havlak P."/>
            <person name="Kuo D.-H."/>
            <person name="Larsson T."/>
            <person name="Lv J."/>
            <person name="Arendt D."/>
            <person name="Savage R."/>
            <person name="Osoegawa K."/>
            <person name="de Jong P."/>
            <person name="Lindberg D.R."/>
            <person name="Seaver E.C."/>
            <person name="Weisblat D.A."/>
            <person name="Putnam N.H."/>
            <person name="Grigoriev I.V."/>
            <person name="Rokhsar D.S."/>
        </authorList>
    </citation>
    <scope>NUCLEOTIDE SEQUENCE</scope>
</reference>
<dbReference type="PANTHER" id="PTHR24056">
    <property type="entry name" value="CELL DIVISION PROTEIN KINASE"/>
    <property type="match status" value="1"/>
</dbReference>
<dbReference type="FunCoup" id="T1FPC5">
    <property type="interactions" value="1755"/>
</dbReference>
<dbReference type="GO" id="GO:0005524">
    <property type="term" value="F:ATP binding"/>
    <property type="evidence" value="ECO:0007669"/>
    <property type="project" value="UniProtKB-UniRule"/>
</dbReference>
<dbReference type="Proteomes" id="UP000015101">
    <property type="component" value="Unassembled WGS sequence"/>
</dbReference>
<evidence type="ECO:0000256" key="10">
    <source>
        <dbReference type="ARBA" id="ARBA00023242"/>
    </source>
</evidence>
<dbReference type="CDD" id="cd07865">
    <property type="entry name" value="STKc_CDK9"/>
    <property type="match status" value="1"/>
</dbReference>
<keyword evidence="9" id="KW-0804">Transcription</keyword>
<dbReference type="OMA" id="FPHCDES"/>
<dbReference type="FunFam" id="3.30.200.20:FF:000227">
    <property type="entry name" value="Cyclin-dependent kinase 9"/>
    <property type="match status" value="1"/>
</dbReference>
<sequence>MLNSQGAGGGVNKQFEISSLGSNYENKEKVGGPIRNFKAEKYEKTEFPLCPDAGDSYEKLKKIGQGTFGEVFKARCKHTKKLVALKKVLMDNEKEGFPITALREIRILQLLKHENVVNLIEICRTKAYAQNRYRSQFYLVFDFCEHDLAGLLANSSVIFSLGEIKKVMQQLLNGLFFIHYNKILHRDMKAANILITKNGVLKLADFGLARAYSISKNQPNRYTNRVVTLWYRPPELLLGERDYGPPIDLWGAGCIMAEMWTRSPIMQGGTEQHQLTLITQLCGSINIETWPGVEKLELFNRIELPKGQKRRVKDRLKNYVTDRYAIDLLDKLLILDPKQRIDSDNALNHDFFWQEPMPVDLAKMLSHHTTSMFEMLAPPRKGRIMQGMPQQQPHHPLPHARPPLPNASLLSNNDQHFERVF</sequence>
<dbReference type="InterPro" id="IPR011009">
    <property type="entry name" value="Kinase-like_dom_sf"/>
</dbReference>
<organism evidence="16 17">
    <name type="scientific">Helobdella robusta</name>
    <name type="common">Californian leech</name>
    <dbReference type="NCBI Taxonomy" id="6412"/>
    <lineage>
        <taxon>Eukaryota</taxon>
        <taxon>Metazoa</taxon>
        <taxon>Spiralia</taxon>
        <taxon>Lophotrochozoa</taxon>
        <taxon>Annelida</taxon>
        <taxon>Clitellata</taxon>
        <taxon>Hirudinea</taxon>
        <taxon>Rhynchobdellida</taxon>
        <taxon>Glossiphoniidae</taxon>
        <taxon>Helobdella</taxon>
    </lineage>
</organism>
<dbReference type="InterPro" id="IPR000719">
    <property type="entry name" value="Prot_kinase_dom"/>
</dbReference>
<dbReference type="KEGG" id="hro:HELRODRAFT_187748"/>
<dbReference type="eggNOG" id="KOG0669">
    <property type="taxonomic scope" value="Eukaryota"/>
</dbReference>
<dbReference type="EnsemblMetazoa" id="HelroT187748">
    <property type="protein sequence ID" value="HelroP187748"/>
    <property type="gene ID" value="HelroG187748"/>
</dbReference>
<dbReference type="OrthoDB" id="204883at2759"/>
<keyword evidence="6" id="KW-0418">Kinase</keyword>
<comment type="subcellular location">
    <subcellularLocation>
        <location evidence="1">Nucleus</location>
    </subcellularLocation>
</comment>
<dbReference type="InterPro" id="IPR017441">
    <property type="entry name" value="Protein_kinase_ATP_BS"/>
</dbReference>
<dbReference type="GO" id="GO:0005634">
    <property type="term" value="C:nucleus"/>
    <property type="evidence" value="ECO:0000318"/>
    <property type="project" value="GO_Central"/>
</dbReference>
<keyword evidence="7 11" id="KW-0067">ATP-binding</keyword>
<dbReference type="EMBL" id="AMQM01009300">
    <property type="status" value="NOT_ANNOTATED_CDS"/>
    <property type="molecule type" value="Genomic_DNA"/>
</dbReference>
<dbReference type="GO" id="GO:0008353">
    <property type="term" value="F:RNA polymerase II CTD heptapeptide repeat kinase activity"/>
    <property type="evidence" value="ECO:0000318"/>
    <property type="project" value="GO_Central"/>
</dbReference>
<dbReference type="SMART" id="SM00220">
    <property type="entry name" value="S_TKc"/>
    <property type="match status" value="1"/>
</dbReference>
<protein>
    <recommendedName>
        <fullName evidence="14">Protein kinase domain-containing protein</fullName>
    </recommendedName>
</protein>
<evidence type="ECO:0000313" key="16">
    <source>
        <dbReference type="EnsemblMetazoa" id="HelroP187748"/>
    </source>
</evidence>
<dbReference type="Pfam" id="PF00069">
    <property type="entry name" value="Pkinase"/>
    <property type="match status" value="1"/>
</dbReference>
<dbReference type="FunFam" id="1.10.510.10:FF:000203">
    <property type="entry name" value="Cyclin-dependent kinase 9"/>
    <property type="match status" value="1"/>
</dbReference>
<name>T1FPC5_HELRO</name>
<evidence type="ECO:0000256" key="3">
    <source>
        <dbReference type="ARBA" id="ARBA00022527"/>
    </source>
</evidence>
<dbReference type="Gene3D" id="1.10.510.10">
    <property type="entry name" value="Transferase(Phosphotransferase) domain 1"/>
    <property type="match status" value="1"/>
</dbReference>
<comment type="similarity">
    <text evidence="2">Belongs to the protein kinase superfamily. CMGC Ser/Thr protein kinase family. CDC2/CDKX subfamily.</text>
</comment>
<dbReference type="PROSITE" id="PS00108">
    <property type="entry name" value="PROTEIN_KINASE_ST"/>
    <property type="match status" value="1"/>
</dbReference>
<evidence type="ECO:0000256" key="7">
    <source>
        <dbReference type="ARBA" id="ARBA00022840"/>
    </source>
</evidence>
<dbReference type="HOGENOM" id="CLU_000288_181_1_1"/>
<keyword evidence="17" id="KW-1185">Reference proteome</keyword>
<evidence type="ECO:0000256" key="12">
    <source>
        <dbReference type="RuleBase" id="RU000304"/>
    </source>
</evidence>
<evidence type="ECO:0000256" key="5">
    <source>
        <dbReference type="ARBA" id="ARBA00022741"/>
    </source>
</evidence>
<feature type="binding site" evidence="11">
    <location>
        <position position="86"/>
    </location>
    <ligand>
        <name>ATP</name>
        <dbReference type="ChEBI" id="CHEBI:30616"/>
    </ligand>
</feature>
<dbReference type="GO" id="GO:0032968">
    <property type="term" value="P:positive regulation of transcription elongation by RNA polymerase II"/>
    <property type="evidence" value="ECO:0000318"/>
    <property type="project" value="GO_Central"/>
</dbReference>
<dbReference type="InParanoid" id="T1FPC5"/>
<dbReference type="InterPro" id="IPR050108">
    <property type="entry name" value="CDK"/>
</dbReference>
<reference evidence="15 17" key="2">
    <citation type="journal article" date="2013" name="Nature">
        <title>Insights into bilaterian evolution from three spiralian genomes.</title>
        <authorList>
            <person name="Simakov O."/>
            <person name="Marletaz F."/>
            <person name="Cho S.J."/>
            <person name="Edsinger-Gonzales E."/>
            <person name="Havlak P."/>
            <person name="Hellsten U."/>
            <person name="Kuo D.H."/>
            <person name="Larsson T."/>
            <person name="Lv J."/>
            <person name="Arendt D."/>
            <person name="Savage R."/>
            <person name="Osoegawa K."/>
            <person name="de Jong P."/>
            <person name="Grimwood J."/>
            <person name="Chapman J.A."/>
            <person name="Shapiro H."/>
            <person name="Aerts A."/>
            <person name="Otillar R.P."/>
            <person name="Terry A.Y."/>
            <person name="Boore J.L."/>
            <person name="Grigoriev I.V."/>
            <person name="Lindberg D.R."/>
            <person name="Seaver E.C."/>
            <person name="Weisblat D.A."/>
            <person name="Putnam N.H."/>
            <person name="Rokhsar D.S."/>
        </authorList>
    </citation>
    <scope>NUCLEOTIDE SEQUENCE</scope>
</reference>
<feature type="region of interest" description="Disordered" evidence="13">
    <location>
        <begin position="383"/>
        <end position="413"/>
    </location>
</feature>
<evidence type="ECO:0000256" key="9">
    <source>
        <dbReference type="ARBA" id="ARBA00023163"/>
    </source>
</evidence>